<dbReference type="Proteomes" id="UP001501074">
    <property type="component" value="Unassembled WGS sequence"/>
</dbReference>
<protein>
    <submittedName>
        <fullName evidence="2">Uncharacterized protein</fullName>
    </submittedName>
</protein>
<keyword evidence="1" id="KW-0472">Membrane</keyword>
<proteinExistence type="predicted"/>
<evidence type="ECO:0000313" key="3">
    <source>
        <dbReference type="Proteomes" id="UP001501074"/>
    </source>
</evidence>
<reference evidence="3" key="1">
    <citation type="journal article" date="2019" name="Int. J. Syst. Evol. Microbiol.">
        <title>The Global Catalogue of Microorganisms (GCM) 10K type strain sequencing project: providing services to taxonomists for standard genome sequencing and annotation.</title>
        <authorList>
            <consortium name="The Broad Institute Genomics Platform"/>
            <consortium name="The Broad Institute Genome Sequencing Center for Infectious Disease"/>
            <person name="Wu L."/>
            <person name="Ma J."/>
        </authorList>
    </citation>
    <scope>NUCLEOTIDE SEQUENCE [LARGE SCALE GENOMIC DNA]</scope>
    <source>
        <strain evidence="3">JCM 16902</strain>
    </source>
</reference>
<organism evidence="2 3">
    <name type="scientific">Kineosporia mesophila</name>
    <dbReference type="NCBI Taxonomy" id="566012"/>
    <lineage>
        <taxon>Bacteria</taxon>
        <taxon>Bacillati</taxon>
        <taxon>Actinomycetota</taxon>
        <taxon>Actinomycetes</taxon>
        <taxon>Kineosporiales</taxon>
        <taxon>Kineosporiaceae</taxon>
        <taxon>Kineosporia</taxon>
    </lineage>
</organism>
<keyword evidence="3" id="KW-1185">Reference proteome</keyword>
<dbReference type="RefSeq" id="WP_231480856.1">
    <property type="nucleotide sequence ID" value="NZ_BAAAZO010000006.1"/>
</dbReference>
<keyword evidence="1" id="KW-1133">Transmembrane helix</keyword>
<evidence type="ECO:0000256" key="1">
    <source>
        <dbReference type="SAM" id="Phobius"/>
    </source>
</evidence>
<dbReference type="EMBL" id="BAAAZO010000006">
    <property type="protein sequence ID" value="GAA3618816.1"/>
    <property type="molecule type" value="Genomic_DNA"/>
</dbReference>
<keyword evidence="1" id="KW-0812">Transmembrane</keyword>
<gene>
    <name evidence="2" type="ORF">GCM10022223_39530</name>
</gene>
<sequence>MLYGDGTSYLLSILTVLLGFGVMVLFLRWTFSSGKSVVARRPKQGGEREYGLFVPVATPATMIEGEQLRLRLIANEIRGKLVQTTDGPRLMVFEQDEKIARSILAAPPPPPDRLR</sequence>
<feature type="transmembrane region" description="Helical" evidence="1">
    <location>
        <begin position="6"/>
        <end position="31"/>
    </location>
</feature>
<evidence type="ECO:0000313" key="2">
    <source>
        <dbReference type="EMBL" id="GAA3618816.1"/>
    </source>
</evidence>
<comment type="caution">
    <text evidence="2">The sequence shown here is derived from an EMBL/GenBank/DDBJ whole genome shotgun (WGS) entry which is preliminary data.</text>
</comment>
<accession>A0ABP6ZSQ3</accession>
<name>A0ABP6ZSQ3_9ACTN</name>